<evidence type="ECO:0000313" key="1">
    <source>
        <dbReference type="EMBL" id="DAD82802.1"/>
    </source>
</evidence>
<name>A0A8S5MKP3_9CAUD</name>
<protein>
    <submittedName>
        <fullName evidence="1">Uncharacterized protein</fullName>
    </submittedName>
</protein>
<dbReference type="EMBL" id="BK014924">
    <property type="protein sequence ID" value="DAD82802.1"/>
    <property type="molecule type" value="Genomic_DNA"/>
</dbReference>
<reference evidence="1" key="1">
    <citation type="journal article" date="2021" name="Proc. Natl. Acad. Sci. U.S.A.">
        <title>A Catalog of Tens of Thousands of Viruses from Human Metagenomes Reveals Hidden Associations with Chronic Diseases.</title>
        <authorList>
            <person name="Tisza M.J."/>
            <person name="Buck C.B."/>
        </authorList>
    </citation>
    <scope>NUCLEOTIDE SEQUENCE</scope>
    <source>
        <strain evidence="1">CteRK31</strain>
    </source>
</reference>
<sequence>MVIIPTIARASNRFIGIIPTFLILPFTPQQEVSDEQNHA</sequence>
<proteinExistence type="predicted"/>
<organism evidence="1">
    <name type="scientific">Siphoviridae sp. cteRK31</name>
    <dbReference type="NCBI Taxonomy" id="2826405"/>
    <lineage>
        <taxon>Viruses</taxon>
        <taxon>Duplodnaviria</taxon>
        <taxon>Heunggongvirae</taxon>
        <taxon>Uroviricota</taxon>
        <taxon>Caudoviricetes</taxon>
    </lineage>
</organism>
<accession>A0A8S5MKP3</accession>